<keyword evidence="1" id="KW-0548">Nucleotidyltransferase</keyword>
<organism evidence="1 2">
    <name type="scientific">Armatimonas rosea</name>
    <dbReference type="NCBI Taxonomy" id="685828"/>
    <lineage>
        <taxon>Bacteria</taxon>
        <taxon>Bacillati</taxon>
        <taxon>Armatimonadota</taxon>
        <taxon>Armatimonadia</taxon>
        <taxon>Armatimonadales</taxon>
        <taxon>Armatimonadaceae</taxon>
        <taxon>Armatimonas</taxon>
    </lineage>
</organism>
<comment type="caution">
    <text evidence="1">The sequence shown here is derived from an EMBL/GenBank/DDBJ whole genome shotgun (WGS) entry which is preliminary data.</text>
</comment>
<dbReference type="Gene3D" id="3.40.50.300">
    <property type="entry name" value="P-loop containing nucleotide triphosphate hydrolases"/>
    <property type="match status" value="1"/>
</dbReference>
<dbReference type="EC" id="2.7.7.7" evidence="1"/>
<dbReference type="InterPro" id="IPR027417">
    <property type="entry name" value="P-loop_NTPase"/>
</dbReference>
<dbReference type="Pfam" id="PF13177">
    <property type="entry name" value="DNA_pol3_delta2"/>
    <property type="match status" value="1"/>
</dbReference>
<accession>A0A7W9SUP2</accession>
<sequence>MLFSEILGQETAIATLKAALERDAVPQAYLFVGPDSVGKTTTALAFVKALFGNTPVHNKRITENQHPDLTRVAPDGELTRIWQLWSRPGHPPGALENLSFAPINAPRRVYLFERAETFNEESANSLLKALEEPPPYVQFVLCAPSVTSVLPTILSRCQVVRFSSVPRETIQRALTNRGIPDAATLAAYAEGAPGRALRLAETGELQEQRGQLLDLAYRIALSPSIAAFRLAEDLRKLSAPPKAKKGEEDTEEKSSRGDMGRALDVLAVWYGDLLQLSLRGPDAPILHTDRRTQAREAASKYRPEQLAQCLETLFQFRRHLARNANAQLATEALLMKLAP</sequence>
<dbReference type="RefSeq" id="WP_184202871.1">
    <property type="nucleotide sequence ID" value="NZ_JACHGW010000005.1"/>
</dbReference>
<proteinExistence type="predicted"/>
<dbReference type="PANTHER" id="PTHR11669">
    <property type="entry name" value="REPLICATION FACTOR C / DNA POLYMERASE III GAMMA-TAU SUBUNIT"/>
    <property type="match status" value="1"/>
</dbReference>
<reference evidence="1 2" key="1">
    <citation type="submission" date="2020-08" db="EMBL/GenBank/DDBJ databases">
        <title>Genomic Encyclopedia of Type Strains, Phase IV (KMG-IV): sequencing the most valuable type-strain genomes for metagenomic binning, comparative biology and taxonomic classification.</title>
        <authorList>
            <person name="Goeker M."/>
        </authorList>
    </citation>
    <scope>NUCLEOTIDE SEQUENCE [LARGE SCALE GENOMIC DNA]</scope>
    <source>
        <strain evidence="1 2">DSM 23562</strain>
    </source>
</reference>
<dbReference type="Proteomes" id="UP000520814">
    <property type="component" value="Unassembled WGS sequence"/>
</dbReference>
<keyword evidence="1" id="KW-0808">Transferase</keyword>
<dbReference type="GO" id="GO:0003887">
    <property type="term" value="F:DNA-directed DNA polymerase activity"/>
    <property type="evidence" value="ECO:0007669"/>
    <property type="project" value="UniProtKB-EC"/>
</dbReference>
<dbReference type="PANTHER" id="PTHR11669:SF8">
    <property type="entry name" value="DNA POLYMERASE III SUBUNIT DELTA"/>
    <property type="match status" value="1"/>
</dbReference>
<protein>
    <submittedName>
        <fullName evidence="1">DNA polymerase-3 subunit delta</fullName>
        <ecNumber evidence="1">2.7.7.7</ecNumber>
    </submittedName>
</protein>
<gene>
    <name evidence="1" type="ORF">HNQ39_004833</name>
</gene>
<dbReference type="GO" id="GO:0006261">
    <property type="term" value="P:DNA-templated DNA replication"/>
    <property type="evidence" value="ECO:0007669"/>
    <property type="project" value="TreeGrafter"/>
</dbReference>
<evidence type="ECO:0000313" key="2">
    <source>
        <dbReference type="Proteomes" id="UP000520814"/>
    </source>
</evidence>
<dbReference type="SUPFAM" id="SSF52540">
    <property type="entry name" value="P-loop containing nucleoside triphosphate hydrolases"/>
    <property type="match status" value="1"/>
</dbReference>
<dbReference type="EMBL" id="JACHGW010000005">
    <property type="protein sequence ID" value="MBB6053001.1"/>
    <property type="molecule type" value="Genomic_DNA"/>
</dbReference>
<evidence type="ECO:0000313" key="1">
    <source>
        <dbReference type="EMBL" id="MBB6053001.1"/>
    </source>
</evidence>
<dbReference type="InterPro" id="IPR050238">
    <property type="entry name" value="DNA_Rep/Repair_Clamp_Loader"/>
</dbReference>
<keyword evidence="2" id="KW-1185">Reference proteome</keyword>
<name>A0A7W9SUP2_ARMRO</name>
<dbReference type="AlphaFoldDB" id="A0A7W9SUP2"/>